<keyword evidence="3" id="KW-1185">Reference proteome</keyword>
<accession>A0AAN6MW84</accession>
<comment type="caution">
    <text evidence="2">The sequence shown here is derived from an EMBL/GenBank/DDBJ whole genome shotgun (WGS) entry which is preliminary data.</text>
</comment>
<name>A0AAN6MW84_9PEZI</name>
<dbReference type="Proteomes" id="UP001303473">
    <property type="component" value="Unassembled WGS sequence"/>
</dbReference>
<evidence type="ECO:0000313" key="2">
    <source>
        <dbReference type="EMBL" id="KAK3934464.1"/>
    </source>
</evidence>
<organism evidence="2 3">
    <name type="scientific">Diplogelasinospora grovesii</name>
    <dbReference type="NCBI Taxonomy" id="303347"/>
    <lineage>
        <taxon>Eukaryota</taxon>
        <taxon>Fungi</taxon>
        <taxon>Dikarya</taxon>
        <taxon>Ascomycota</taxon>
        <taxon>Pezizomycotina</taxon>
        <taxon>Sordariomycetes</taxon>
        <taxon>Sordariomycetidae</taxon>
        <taxon>Sordariales</taxon>
        <taxon>Diplogelasinosporaceae</taxon>
        <taxon>Diplogelasinospora</taxon>
    </lineage>
</organism>
<reference evidence="3" key="1">
    <citation type="journal article" date="2023" name="Mol. Phylogenet. Evol.">
        <title>Genome-scale phylogeny and comparative genomics of the fungal order Sordariales.</title>
        <authorList>
            <person name="Hensen N."/>
            <person name="Bonometti L."/>
            <person name="Westerberg I."/>
            <person name="Brannstrom I.O."/>
            <person name="Guillou S."/>
            <person name="Cros-Aarteil S."/>
            <person name="Calhoun S."/>
            <person name="Haridas S."/>
            <person name="Kuo A."/>
            <person name="Mondo S."/>
            <person name="Pangilinan J."/>
            <person name="Riley R."/>
            <person name="LaButti K."/>
            <person name="Andreopoulos B."/>
            <person name="Lipzen A."/>
            <person name="Chen C."/>
            <person name="Yan M."/>
            <person name="Daum C."/>
            <person name="Ng V."/>
            <person name="Clum A."/>
            <person name="Steindorff A."/>
            <person name="Ohm R.A."/>
            <person name="Martin F."/>
            <person name="Silar P."/>
            <person name="Natvig D.O."/>
            <person name="Lalanne C."/>
            <person name="Gautier V."/>
            <person name="Ament-Velasquez S.L."/>
            <person name="Kruys A."/>
            <person name="Hutchinson M.I."/>
            <person name="Powell A.J."/>
            <person name="Barry K."/>
            <person name="Miller A.N."/>
            <person name="Grigoriev I.V."/>
            <person name="Debuchy R."/>
            <person name="Gladieux P."/>
            <person name="Hiltunen Thoren M."/>
            <person name="Johannesson H."/>
        </authorList>
    </citation>
    <scope>NUCLEOTIDE SEQUENCE [LARGE SCALE GENOMIC DNA]</scope>
    <source>
        <strain evidence="3">CBS 340.73</strain>
    </source>
</reference>
<feature type="compositionally biased region" description="Polar residues" evidence="1">
    <location>
        <begin position="42"/>
        <end position="51"/>
    </location>
</feature>
<evidence type="ECO:0000256" key="1">
    <source>
        <dbReference type="SAM" id="MobiDB-lite"/>
    </source>
</evidence>
<proteinExistence type="predicted"/>
<protein>
    <submittedName>
        <fullName evidence="2">Uncharacterized protein</fullName>
    </submittedName>
</protein>
<sequence length="241" mass="26848">MFNEDEFFPGSLAALKDDLLHVSNEELENMLREIRLPEMQGNAHSAHSATTQEEDEELGPRPSSVVAVEGSYVQEAFGASGSQAASNITVEERPDHPYLTARFEPLLTPASTPPPTDRLALAAFRVLPEYRGFAEHARISTWVPEEGGFAERARIPPPVRDNRAIRLRYEAWEAAFNAGHHTSRVAVVDGTPVTRVRLQKILDRAPRGTEVRRLPVQGKNADSRLYRSIRIARLHADPFAP</sequence>
<evidence type="ECO:0000313" key="3">
    <source>
        <dbReference type="Proteomes" id="UP001303473"/>
    </source>
</evidence>
<dbReference type="AlphaFoldDB" id="A0AAN6MW84"/>
<feature type="region of interest" description="Disordered" evidence="1">
    <location>
        <begin position="39"/>
        <end position="59"/>
    </location>
</feature>
<dbReference type="EMBL" id="MU853988">
    <property type="protein sequence ID" value="KAK3934464.1"/>
    <property type="molecule type" value="Genomic_DNA"/>
</dbReference>
<gene>
    <name evidence="2" type="ORF">QBC46DRAFT_347616</name>
</gene>